<keyword evidence="2" id="KW-0677">Repeat</keyword>
<feature type="domain" description="C2H2-type" evidence="8">
    <location>
        <begin position="158"/>
        <end position="186"/>
    </location>
</feature>
<dbReference type="PROSITE" id="PS50157">
    <property type="entry name" value="ZINC_FINGER_C2H2_2"/>
    <property type="match status" value="2"/>
</dbReference>
<comment type="similarity">
    <text evidence="6">Belongs to the snail C2H2-type zinc-finger protein family.</text>
</comment>
<evidence type="ECO:0000256" key="7">
    <source>
        <dbReference type="PROSITE-ProRule" id="PRU00042"/>
    </source>
</evidence>
<keyword evidence="5" id="KW-0539">Nucleus</keyword>
<dbReference type="InterPro" id="IPR050527">
    <property type="entry name" value="Snail/Krueppel_Znf"/>
</dbReference>
<feature type="domain" description="C2H2-type" evidence="8">
    <location>
        <begin position="187"/>
        <end position="212"/>
    </location>
</feature>
<name>A0A1V9XMJ9_9ACAR</name>
<evidence type="ECO:0000256" key="2">
    <source>
        <dbReference type="ARBA" id="ARBA00022737"/>
    </source>
</evidence>
<evidence type="ECO:0000256" key="5">
    <source>
        <dbReference type="ARBA" id="ARBA00023242"/>
    </source>
</evidence>
<proteinExistence type="inferred from homology"/>
<dbReference type="Proteomes" id="UP000192247">
    <property type="component" value="Unassembled WGS sequence"/>
</dbReference>
<dbReference type="PANTHER" id="PTHR24388:SF53">
    <property type="entry name" value="CHORION TRANSCRIPTION FACTOR CF2-RELATED"/>
    <property type="match status" value="1"/>
</dbReference>
<dbReference type="PROSITE" id="PS00028">
    <property type="entry name" value="ZINC_FINGER_C2H2_1"/>
    <property type="match status" value="2"/>
</dbReference>
<dbReference type="SMART" id="SM00355">
    <property type="entry name" value="ZnF_C2H2"/>
    <property type="match status" value="3"/>
</dbReference>
<accession>A0A1V9XMJ9</accession>
<organism evidence="9 10">
    <name type="scientific">Tropilaelaps mercedesae</name>
    <dbReference type="NCBI Taxonomy" id="418985"/>
    <lineage>
        <taxon>Eukaryota</taxon>
        <taxon>Metazoa</taxon>
        <taxon>Ecdysozoa</taxon>
        <taxon>Arthropoda</taxon>
        <taxon>Chelicerata</taxon>
        <taxon>Arachnida</taxon>
        <taxon>Acari</taxon>
        <taxon>Parasitiformes</taxon>
        <taxon>Mesostigmata</taxon>
        <taxon>Gamasina</taxon>
        <taxon>Dermanyssoidea</taxon>
        <taxon>Laelapidae</taxon>
        <taxon>Tropilaelaps</taxon>
    </lineage>
</organism>
<evidence type="ECO:0000256" key="6">
    <source>
        <dbReference type="ARBA" id="ARBA00037948"/>
    </source>
</evidence>
<dbReference type="EMBL" id="MNPL01007499">
    <property type="protein sequence ID" value="OQR74730.1"/>
    <property type="molecule type" value="Genomic_DNA"/>
</dbReference>
<dbReference type="GO" id="GO:0008270">
    <property type="term" value="F:zinc ion binding"/>
    <property type="evidence" value="ECO:0007669"/>
    <property type="project" value="UniProtKB-KW"/>
</dbReference>
<evidence type="ECO:0000256" key="4">
    <source>
        <dbReference type="ARBA" id="ARBA00022833"/>
    </source>
</evidence>
<evidence type="ECO:0000259" key="8">
    <source>
        <dbReference type="PROSITE" id="PS50157"/>
    </source>
</evidence>
<evidence type="ECO:0000313" key="9">
    <source>
        <dbReference type="EMBL" id="OQR74730.1"/>
    </source>
</evidence>
<dbReference type="PANTHER" id="PTHR24388">
    <property type="entry name" value="ZINC FINGER PROTEIN"/>
    <property type="match status" value="1"/>
</dbReference>
<protein>
    <submittedName>
        <fullName evidence="9">Zinc finger protein-like</fullName>
    </submittedName>
</protein>
<evidence type="ECO:0000256" key="3">
    <source>
        <dbReference type="ARBA" id="ARBA00022771"/>
    </source>
</evidence>
<dbReference type="SUPFAM" id="SSF57667">
    <property type="entry name" value="beta-beta-alpha zinc fingers"/>
    <property type="match status" value="1"/>
</dbReference>
<keyword evidence="10" id="KW-1185">Reference proteome</keyword>
<dbReference type="Gene3D" id="3.30.160.60">
    <property type="entry name" value="Classic Zinc Finger"/>
    <property type="match status" value="2"/>
</dbReference>
<sequence>MDETPSSVFTNLDLTGSLTSVRLSRSAKHSVDFVARRCTSEVISVLVGKEKFTLGEYVVLQCNGQLDFPANVELTPPCQVSMADYGGMALPSSDNSHAQLGPQPPGASGQHVIAASFGVIHYRRDGTTFHCVHCPYTTGNYMVMRDHYYRHHSSVLPYPCGFCAKAFASISQRNNHERNQHTGETPFACGHCHVAFTTSAARRRHLRAEHAA</sequence>
<dbReference type="InParanoid" id="A0A1V9XMJ9"/>
<keyword evidence="1" id="KW-0479">Metal-binding</keyword>
<dbReference type="STRING" id="418985.A0A1V9XMJ9"/>
<dbReference type="GO" id="GO:0000978">
    <property type="term" value="F:RNA polymerase II cis-regulatory region sequence-specific DNA binding"/>
    <property type="evidence" value="ECO:0007669"/>
    <property type="project" value="TreeGrafter"/>
</dbReference>
<dbReference type="InterPro" id="IPR013087">
    <property type="entry name" value="Znf_C2H2_type"/>
</dbReference>
<evidence type="ECO:0000256" key="1">
    <source>
        <dbReference type="ARBA" id="ARBA00022723"/>
    </source>
</evidence>
<dbReference type="InterPro" id="IPR036236">
    <property type="entry name" value="Znf_C2H2_sf"/>
</dbReference>
<dbReference type="AlphaFoldDB" id="A0A1V9XMJ9"/>
<evidence type="ECO:0000313" key="10">
    <source>
        <dbReference type="Proteomes" id="UP000192247"/>
    </source>
</evidence>
<keyword evidence="3 7" id="KW-0863">Zinc-finger</keyword>
<dbReference type="GO" id="GO:0000981">
    <property type="term" value="F:DNA-binding transcription factor activity, RNA polymerase II-specific"/>
    <property type="evidence" value="ECO:0007669"/>
    <property type="project" value="TreeGrafter"/>
</dbReference>
<comment type="caution">
    <text evidence="9">The sequence shown here is derived from an EMBL/GenBank/DDBJ whole genome shotgun (WGS) entry which is preliminary data.</text>
</comment>
<reference evidence="9 10" key="1">
    <citation type="journal article" date="2017" name="Gigascience">
        <title>Draft genome of the honey bee ectoparasitic mite, Tropilaelaps mercedesae, is shaped by the parasitic life history.</title>
        <authorList>
            <person name="Dong X."/>
            <person name="Armstrong S.D."/>
            <person name="Xia D."/>
            <person name="Makepeace B.L."/>
            <person name="Darby A.C."/>
            <person name="Kadowaki T."/>
        </authorList>
    </citation>
    <scope>NUCLEOTIDE SEQUENCE [LARGE SCALE GENOMIC DNA]</scope>
    <source>
        <strain evidence="9">Wuxi-XJTLU</strain>
    </source>
</reference>
<gene>
    <name evidence="9" type="ORF">BIW11_00907</name>
</gene>
<keyword evidence="4" id="KW-0862">Zinc</keyword>